<dbReference type="EMBL" id="JBHRST010000009">
    <property type="protein sequence ID" value="MFC3097593.1"/>
    <property type="molecule type" value="Genomic_DNA"/>
</dbReference>
<evidence type="ECO:0000313" key="2">
    <source>
        <dbReference type="EMBL" id="MFC3097593.1"/>
    </source>
</evidence>
<reference evidence="3" key="1">
    <citation type="journal article" date="2019" name="Int. J. Syst. Evol. Microbiol.">
        <title>The Global Catalogue of Microorganisms (GCM) 10K type strain sequencing project: providing services to taxonomists for standard genome sequencing and annotation.</title>
        <authorList>
            <consortium name="The Broad Institute Genomics Platform"/>
            <consortium name="The Broad Institute Genome Sequencing Center for Infectious Disease"/>
            <person name="Wu L."/>
            <person name="Ma J."/>
        </authorList>
    </citation>
    <scope>NUCLEOTIDE SEQUENCE [LARGE SCALE GENOMIC DNA]</scope>
    <source>
        <strain evidence="3">KCTC 52607</strain>
    </source>
</reference>
<evidence type="ECO:0000259" key="1">
    <source>
        <dbReference type="Pfam" id="PF00561"/>
    </source>
</evidence>
<dbReference type="Pfam" id="PF00561">
    <property type="entry name" value="Abhydrolase_1"/>
    <property type="match status" value="1"/>
</dbReference>
<protein>
    <submittedName>
        <fullName evidence="2">Alpha/beta fold hydrolase</fullName>
    </submittedName>
</protein>
<dbReference type="InterPro" id="IPR050228">
    <property type="entry name" value="Carboxylesterase_BioH"/>
</dbReference>
<keyword evidence="3" id="KW-1185">Reference proteome</keyword>
<dbReference type="RefSeq" id="WP_336925244.1">
    <property type="nucleotide sequence ID" value="NZ_JBANRO010000003.1"/>
</dbReference>
<dbReference type="Proteomes" id="UP001595456">
    <property type="component" value="Unassembled WGS sequence"/>
</dbReference>
<dbReference type="Gene3D" id="3.40.50.1820">
    <property type="entry name" value="alpha/beta hydrolase"/>
    <property type="match status" value="1"/>
</dbReference>
<dbReference type="PANTHER" id="PTHR43194">
    <property type="entry name" value="HYDROLASE ALPHA/BETA FOLD FAMILY"/>
    <property type="match status" value="1"/>
</dbReference>
<dbReference type="InterPro" id="IPR029058">
    <property type="entry name" value="AB_hydrolase_fold"/>
</dbReference>
<proteinExistence type="predicted"/>
<dbReference type="PANTHER" id="PTHR43194:SF2">
    <property type="entry name" value="PEROXISOMAL MEMBRANE PROTEIN LPX1"/>
    <property type="match status" value="1"/>
</dbReference>
<feature type="domain" description="AB hydrolase-1" evidence="1">
    <location>
        <begin position="27"/>
        <end position="116"/>
    </location>
</feature>
<dbReference type="SUPFAM" id="SSF53474">
    <property type="entry name" value="alpha/beta-Hydrolases"/>
    <property type="match status" value="1"/>
</dbReference>
<sequence length="252" mass="26821">MSQITTSHIASFDGTSLAVHRMGSGRPVLLLHGLFSSAEMNWIRFGHAQALADAGFAAIMPDHRAHGQSGAPHDPAAYPADVLVRDCLHLVEALELSDFDLVGFSLGARTAAAAVIAGLAPRRLVLAGMGLESLDNWSRRSAFFIDAIDRMGEMKRGDRAFMAVSFMKTMKVDTVAARLLLQAGGEMDRADLSRITMPTLVLCGEEDRDNGSPADLAAALPNGRLQLIPGTHMSSVTMPELGAGLVAFLRQG</sequence>
<keyword evidence="2" id="KW-0378">Hydrolase</keyword>
<gene>
    <name evidence="2" type="ORF">ACFODU_07225</name>
</gene>
<evidence type="ECO:0000313" key="3">
    <source>
        <dbReference type="Proteomes" id="UP001595456"/>
    </source>
</evidence>
<comment type="caution">
    <text evidence="2">The sequence shown here is derived from an EMBL/GenBank/DDBJ whole genome shotgun (WGS) entry which is preliminary data.</text>
</comment>
<name>A0ABV7E4Z3_9SPHN</name>
<dbReference type="GO" id="GO:0016787">
    <property type="term" value="F:hydrolase activity"/>
    <property type="evidence" value="ECO:0007669"/>
    <property type="project" value="UniProtKB-KW"/>
</dbReference>
<accession>A0ABV7E4Z3</accession>
<dbReference type="InterPro" id="IPR000073">
    <property type="entry name" value="AB_hydrolase_1"/>
</dbReference>
<organism evidence="2 3">
    <name type="scientific">Alteraurantiacibacter palmitatis</name>
    <dbReference type="NCBI Taxonomy" id="2054628"/>
    <lineage>
        <taxon>Bacteria</taxon>
        <taxon>Pseudomonadati</taxon>
        <taxon>Pseudomonadota</taxon>
        <taxon>Alphaproteobacteria</taxon>
        <taxon>Sphingomonadales</taxon>
        <taxon>Erythrobacteraceae</taxon>
        <taxon>Alteraurantiacibacter</taxon>
    </lineage>
</organism>